<dbReference type="SUPFAM" id="SSF51197">
    <property type="entry name" value="Clavaminate synthase-like"/>
    <property type="match status" value="1"/>
</dbReference>
<dbReference type="Gene3D" id="2.60.120.590">
    <property type="entry name" value="Alpha-ketoglutarate-dependent dioxygenase AlkB-like"/>
    <property type="match status" value="1"/>
</dbReference>
<dbReference type="Proteomes" id="UP000006671">
    <property type="component" value="Unassembled WGS sequence"/>
</dbReference>
<dbReference type="PROSITE" id="PS51471">
    <property type="entry name" value="FE2OG_OXY"/>
    <property type="match status" value="1"/>
</dbReference>
<sequence length="260" mass="30070">MLKMQSSMQLQNSSTTTTTVMGLENIESEIKSLEESIEGLRYFPDFLSEKQSLDLLNEIDERNEWESEINSRRTLQYGYHFNYLHGGGLRKLQEEIPNYLKPVMERIEQLEDGSCWHYPQISQIILNEYKGLETYISKHIDSLDFGPTVAIISLGDPCLIVLHERTPKDPNATWNANEIIPIQNLQATGKKMCLVLKPGSLLVLNGKARYLWQHEIPKQCLWKKYLGESWKTLAFGSEDFDENKFRRVSLTMRSVVVQVP</sequence>
<dbReference type="InterPro" id="IPR037151">
    <property type="entry name" value="AlkB-like_sf"/>
</dbReference>
<dbReference type="PANTHER" id="PTHR12463">
    <property type="entry name" value="OXYGENASE-RELATED"/>
    <property type="match status" value="1"/>
</dbReference>
<dbReference type="EMBL" id="GG738888">
    <property type="protein sequence ID" value="EFC41064.1"/>
    <property type="molecule type" value="Genomic_DNA"/>
</dbReference>
<dbReference type="VEuPathDB" id="AmoebaDB:NAEGRDRAFT_51356"/>
<name>D2VQ84_NAEGR</name>
<evidence type="ECO:0000313" key="3">
    <source>
        <dbReference type="Proteomes" id="UP000006671"/>
    </source>
</evidence>
<feature type="domain" description="Fe2OG dioxygenase" evidence="1">
    <location>
        <begin position="120"/>
        <end position="256"/>
    </location>
</feature>
<dbReference type="InterPro" id="IPR005123">
    <property type="entry name" value="Oxoglu/Fe-dep_dioxygenase_dom"/>
</dbReference>
<dbReference type="Pfam" id="PF13532">
    <property type="entry name" value="2OG-FeII_Oxy_2"/>
    <property type="match status" value="1"/>
</dbReference>
<dbReference type="KEGG" id="ngr:NAEGRDRAFT_51356"/>
<dbReference type="RefSeq" id="XP_002673808.1">
    <property type="nucleotide sequence ID" value="XM_002673762.1"/>
</dbReference>
<dbReference type="InParanoid" id="D2VQ84"/>
<dbReference type="InterPro" id="IPR027450">
    <property type="entry name" value="AlkB-like"/>
</dbReference>
<dbReference type="AlphaFoldDB" id="D2VQ84"/>
<proteinExistence type="predicted"/>
<dbReference type="GeneID" id="8855934"/>
<organism evidence="3">
    <name type="scientific">Naegleria gruberi</name>
    <name type="common">Amoeba</name>
    <dbReference type="NCBI Taxonomy" id="5762"/>
    <lineage>
        <taxon>Eukaryota</taxon>
        <taxon>Discoba</taxon>
        <taxon>Heterolobosea</taxon>
        <taxon>Tetramitia</taxon>
        <taxon>Eutetramitia</taxon>
        <taxon>Vahlkampfiidae</taxon>
        <taxon>Naegleria</taxon>
    </lineage>
</organism>
<reference evidence="2 3" key="1">
    <citation type="journal article" date="2010" name="Cell">
        <title>The genome of Naegleria gruberi illuminates early eukaryotic versatility.</title>
        <authorList>
            <person name="Fritz-Laylin L.K."/>
            <person name="Prochnik S.E."/>
            <person name="Ginger M.L."/>
            <person name="Dacks J.B."/>
            <person name="Carpenter M.L."/>
            <person name="Field M.C."/>
            <person name="Kuo A."/>
            <person name="Paredez A."/>
            <person name="Chapman J."/>
            <person name="Pham J."/>
            <person name="Shu S."/>
            <person name="Neupane R."/>
            <person name="Cipriano M."/>
            <person name="Mancuso J."/>
            <person name="Tu H."/>
            <person name="Salamov A."/>
            <person name="Lindquist E."/>
            <person name="Shapiro H."/>
            <person name="Lucas S."/>
            <person name="Grigoriev I.V."/>
            <person name="Cande W.Z."/>
            <person name="Fulton C."/>
            <person name="Rokhsar D.S."/>
            <person name="Dawson S.C."/>
        </authorList>
    </citation>
    <scope>NUCLEOTIDE SEQUENCE [LARGE SCALE GENOMIC DNA]</scope>
    <source>
        <strain evidence="2 3">NEG-M</strain>
    </source>
</reference>
<dbReference type="GO" id="GO:0032451">
    <property type="term" value="F:demethylase activity"/>
    <property type="evidence" value="ECO:0007669"/>
    <property type="project" value="TreeGrafter"/>
</dbReference>
<dbReference type="GO" id="GO:0070988">
    <property type="term" value="P:demethylation"/>
    <property type="evidence" value="ECO:0007669"/>
    <property type="project" value="InterPro"/>
</dbReference>
<dbReference type="STRING" id="5762.D2VQ84"/>
<dbReference type="InterPro" id="IPR032857">
    <property type="entry name" value="ALKBH4"/>
</dbReference>
<dbReference type="GO" id="GO:0016491">
    <property type="term" value="F:oxidoreductase activity"/>
    <property type="evidence" value="ECO:0007669"/>
    <property type="project" value="TreeGrafter"/>
</dbReference>
<keyword evidence="3" id="KW-1185">Reference proteome</keyword>
<dbReference type="eggNOG" id="KOG4176">
    <property type="taxonomic scope" value="Eukaryota"/>
</dbReference>
<accession>D2VQ84</accession>
<gene>
    <name evidence="2" type="ORF">NAEGRDRAFT_51356</name>
</gene>
<protein>
    <submittedName>
        <fullName evidence="2">Predicted protein</fullName>
    </submittedName>
</protein>
<dbReference type="OrthoDB" id="412814at2759"/>
<evidence type="ECO:0000259" key="1">
    <source>
        <dbReference type="PROSITE" id="PS51471"/>
    </source>
</evidence>
<dbReference type="FunCoup" id="D2VQ84">
    <property type="interactions" value="11"/>
</dbReference>
<evidence type="ECO:0000313" key="2">
    <source>
        <dbReference type="EMBL" id="EFC41064.1"/>
    </source>
</evidence>
<dbReference type="PANTHER" id="PTHR12463:SF1">
    <property type="entry name" value="2-OXOGLUTARATE AND FE-DEPENDENT OXYGENASE FAMILY PROTEIN"/>
    <property type="match status" value="1"/>
</dbReference>
<dbReference type="OMA" id="ATWNANE"/>